<dbReference type="EMBL" id="JACHHD010000010">
    <property type="protein sequence ID" value="MBB5185104.1"/>
    <property type="molecule type" value="Genomic_DNA"/>
</dbReference>
<dbReference type="GO" id="GO:0045259">
    <property type="term" value="C:proton-transporting ATP synthase complex"/>
    <property type="evidence" value="ECO:0007669"/>
    <property type="project" value="UniProtKB-KW"/>
</dbReference>
<comment type="subcellular location">
    <subcellularLocation>
        <location evidence="1 8">Cell membrane</location>
        <topology evidence="1 8">Peripheral membrane protein</topology>
    </subcellularLocation>
</comment>
<keyword evidence="6 8" id="KW-0139">CF(1)</keyword>
<dbReference type="RefSeq" id="WP_183375675.1">
    <property type="nucleotide sequence ID" value="NZ_JACHHD010000010.1"/>
</dbReference>
<keyword evidence="4 8" id="KW-0406">Ion transport</keyword>
<keyword evidence="8" id="KW-0375">Hydrogen ion transport</keyword>
<dbReference type="CDD" id="cd12152">
    <property type="entry name" value="F1-ATPase_delta"/>
    <property type="match status" value="1"/>
</dbReference>
<dbReference type="PANTHER" id="PTHR13822:SF10">
    <property type="entry name" value="ATP SYNTHASE EPSILON CHAIN, CHLOROPLASTIC"/>
    <property type="match status" value="1"/>
</dbReference>
<evidence type="ECO:0000256" key="9">
    <source>
        <dbReference type="RuleBase" id="RU003656"/>
    </source>
</evidence>
<dbReference type="Pfam" id="PF00401">
    <property type="entry name" value="ATP-synt_DE"/>
    <property type="match status" value="1"/>
</dbReference>
<gene>
    <name evidence="8" type="primary">atpC</name>
    <name evidence="12" type="ORF">HNQ43_001153</name>
</gene>
<comment type="subunit">
    <text evidence="8 9">F-type ATPases have 2 components, CF(1) - the catalytic core - and CF(0) - the membrane proton channel. CF(1) has five subunits: alpha(3), beta(3), gamma(1), delta(1), epsilon(1). CF(0) has three main subunits: a, b and c.</text>
</comment>
<feature type="domain" description="ATP synthase F1 complex delta/epsilon subunit N-terminal" evidence="11">
    <location>
        <begin position="3"/>
        <end position="80"/>
    </location>
</feature>
<evidence type="ECO:0000256" key="5">
    <source>
        <dbReference type="ARBA" id="ARBA00023136"/>
    </source>
</evidence>
<evidence type="ECO:0000256" key="1">
    <source>
        <dbReference type="ARBA" id="ARBA00004202"/>
    </source>
</evidence>
<dbReference type="SUPFAM" id="SSF51344">
    <property type="entry name" value="Epsilon subunit of F1F0-ATP synthase N-terminal domain"/>
    <property type="match status" value="1"/>
</dbReference>
<feature type="domain" description="ATP synthase epsilon subunit C-terminal" evidence="10">
    <location>
        <begin position="86"/>
        <end position="128"/>
    </location>
</feature>
<comment type="caution">
    <text evidence="12">The sequence shown here is derived from an EMBL/GenBank/DDBJ whole genome shotgun (WGS) entry which is preliminary data.</text>
</comment>
<dbReference type="GO" id="GO:0005886">
    <property type="term" value="C:plasma membrane"/>
    <property type="evidence" value="ECO:0007669"/>
    <property type="project" value="UniProtKB-SubCell"/>
</dbReference>
<organism evidence="12 13">
    <name type="scientific">Faecalicoccus acidiformans</name>
    <dbReference type="NCBI Taxonomy" id="915173"/>
    <lineage>
        <taxon>Bacteria</taxon>
        <taxon>Bacillati</taxon>
        <taxon>Bacillota</taxon>
        <taxon>Erysipelotrichia</taxon>
        <taxon>Erysipelotrichales</taxon>
        <taxon>Erysipelotrichaceae</taxon>
        <taxon>Faecalicoccus</taxon>
    </lineage>
</organism>
<name>A0A7W8D344_9FIRM</name>
<accession>A0A7W8D344</accession>
<protein>
    <recommendedName>
        <fullName evidence="8">ATP synthase epsilon chain</fullName>
    </recommendedName>
    <alternativeName>
        <fullName evidence="8">ATP synthase F1 sector epsilon subunit</fullName>
    </alternativeName>
    <alternativeName>
        <fullName evidence="8">F-ATPase epsilon subunit</fullName>
    </alternativeName>
</protein>
<comment type="function">
    <text evidence="8">Produces ATP from ADP in the presence of a proton gradient across the membrane.</text>
</comment>
<dbReference type="InterPro" id="IPR036771">
    <property type="entry name" value="ATPsynth_dsu/esu_N"/>
</dbReference>
<dbReference type="InterPro" id="IPR036794">
    <property type="entry name" value="ATP_F1_dsu/esu_C_sf"/>
</dbReference>
<evidence type="ECO:0000259" key="10">
    <source>
        <dbReference type="Pfam" id="PF00401"/>
    </source>
</evidence>
<evidence type="ECO:0000256" key="4">
    <source>
        <dbReference type="ARBA" id="ARBA00023065"/>
    </source>
</evidence>
<keyword evidence="8" id="KW-1003">Cell membrane</keyword>
<dbReference type="GO" id="GO:0005524">
    <property type="term" value="F:ATP binding"/>
    <property type="evidence" value="ECO:0007669"/>
    <property type="project" value="UniProtKB-UniRule"/>
</dbReference>
<keyword evidence="7 8" id="KW-0066">ATP synthesis</keyword>
<dbReference type="InterPro" id="IPR020546">
    <property type="entry name" value="ATP_synth_F1_dsu/esu_N"/>
</dbReference>
<dbReference type="SUPFAM" id="SSF46604">
    <property type="entry name" value="Epsilon subunit of F1F0-ATP synthase C-terminal domain"/>
    <property type="match status" value="1"/>
</dbReference>
<evidence type="ECO:0000256" key="8">
    <source>
        <dbReference type="HAMAP-Rule" id="MF_00530"/>
    </source>
</evidence>
<evidence type="ECO:0000313" key="12">
    <source>
        <dbReference type="EMBL" id="MBB5185104.1"/>
    </source>
</evidence>
<dbReference type="GO" id="GO:0046933">
    <property type="term" value="F:proton-transporting ATP synthase activity, rotational mechanism"/>
    <property type="evidence" value="ECO:0007669"/>
    <property type="project" value="UniProtKB-UniRule"/>
</dbReference>
<dbReference type="Gene3D" id="1.20.5.440">
    <property type="entry name" value="ATP synthase delta/epsilon subunit, C-terminal domain"/>
    <property type="match status" value="1"/>
</dbReference>
<dbReference type="Gene3D" id="2.60.15.10">
    <property type="entry name" value="F0F1 ATP synthase delta/epsilon subunit, N-terminal"/>
    <property type="match status" value="1"/>
</dbReference>
<comment type="similarity">
    <text evidence="2 8 9">Belongs to the ATPase epsilon chain family.</text>
</comment>
<evidence type="ECO:0000259" key="11">
    <source>
        <dbReference type="Pfam" id="PF02823"/>
    </source>
</evidence>
<dbReference type="Pfam" id="PF02823">
    <property type="entry name" value="ATP-synt_DE_N"/>
    <property type="match status" value="1"/>
</dbReference>
<evidence type="ECO:0000256" key="7">
    <source>
        <dbReference type="ARBA" id="ARBA00023310"/>
    </source>
</evidence>
<dbReference type="AlphaFoldDB" id="A0A7W8D344"/>
<dbReference type="NCBIfam" id="TIGR01216">
    <property type="entry name" value="ATP_synt_epsi"/>
    <property type="match status" value="1"/>
</dbReference>
<evidence type="ECO:0000256" key="3">
    <source>
        <dbReference type="ARBA" id="ARBA00022448"/>
    </source>
</evidence>
<dbReference type="HAMAP" id="MF_00530">
    <property type="entry name" value="ATP_synth_epsil_bac"/>
    <property type="match status" value="1"/>
</dbReference>
<proteinExistence type="inferred from homology"/>
<evidence type="ECO:0000256" key="2">
    <source>
        <dbReference type="ARBA" id="ARBA00005712"/>
    </source>
</evidence>
<dbReference type="Proteomes" id="UP000521313">
    <property type="component" value="Unassembled WGS sequence"/>
</dbReference>
<dbReference type="InterPro" id="IPR020547">
    <property type="entry name" value="ATP_synth_F1_esu_C"/>
</dbReference>
<evidence type="ECO:0000313" key="13">
    <source>
        <dbReference type="Proteomes" id="UP000521313"/>
    </source>
</evidence>
<dbReference type="PANTHER" id="PTHR13822">
    <property type="entry name" value="ATP SYNTHASE DELTA/EPSILON CHAIN"/>
    <property type="match status" value="1"/>
</dbReference>
<sequence length="131" mass="14975">MISLRIITPQGQYASKEVNSIHLTSVEGELTLLTNHVPIFMALVPCRLILKDTEDKKWEYAIAGGFCHLEKNKAMLLTDAIEGKGDIDLERAKKAYRRARERLEKKDSKTNMKRANLALVRAMNRIKIHND</sequence>
<evidence type="ECO:0000256" key="6">
    <source>
        <dbReference type="ARBA" id="ARBA00023196"/>
    </source>
</evidence>
<keyword evidence="5 8" id="KW-0472">Membrane</keyword>
<reference evidence="12 13" key="1">
    <citation type="submission" date="2020-08" db="EMBL/GenBank/DDBJ databases">
        <title>Genomic Encyclopedia of Type Strains, Phase IV (KMG-IV): sequencing the most valuable type-strain genomes for metagenomic binning, comparative biology and taxonomic classification.</title>
        <authorList>
            <person name="Goeker M."/>
        </authorList>
    </citation>
    <scope>NUCLEOTIDE SEQUENCE [LARGE SCALE GENOMIC DNA]</scope>
    <source>
        <strain evidence="12 13">DSM 26963</strain>
    </source>
</reference>
<dbReference type="InterPro" id="IPR001469">
    <property type="entry name" value="ATP_synth_F1_dsu/esu"/>
</dbReference>
<keyword evidence="3 8" id="KW-0813">Transport</keyword>